<dbReference type="PANTHER" id="PTHR33217">
    <property type="entry name" value="TRANSPOSASE FOR INSERTION SEQUENCE ELEMENT IS1081"/>
    <property type="match status" value="1"/>
</dbReference>
<dbReference type="GO" id="GO:0006313">
    <property type="term" value="P:DNA transposition"/>
    <property type="evidence" value="ECO:0007669"/>
    <property type="project" value="UniProtKB-UniRule"/>
</dbReference>
<dbReference type="EMBL" id="NGKA01000017">
    <property type="protein sequence ID" value="RSU10016.1"/>
    <property type="molecule type" value="Genomic_DNA"/>
</dbReference>
<proteinExistence type="inferred from homology"/>
<evidence type="ECO:0000256" key="2">
    <source>
        <dbReference type="ARBA" id="ARBA00010961"/>
    </source>
</evidence>
<keyword evidence="3 6" id="KW-0815">Transposition</keyword>
<comment type="function">
    <text evidence="1 6">Required for the transposition of the insertion element.</text>
</comment>
<dbReference type="Proteomes" id="UP000287605">
    <property type="component" value="Unassembled WGS sequence"/>
</dbReference>
<reference evidence="7 8" key="1">
    <citation type="submission" date="2017-05" db="EMBL/GenBank/DDBJ databases">
        <title>Vagococcus spp. assemblies.</title>
        <authorList>
            <person name="Gulvik C.A."/>
        </authorList>
    </citation>
    <scope>NUCLEOTIDE SEQUENCE [LARGE SCALE GENOMIC DNA]</scope>
    <source>
        <strain evidence="7 8">CCUG 51432</strain>
    </source>
</reference>
<evidence type="ECO:0000256" key="1">
    <source>
        <dbReference type="ARBA" id="ARBA00002190"/>
    </source>
</evidence>
<keyword evidence="4 6" id="KW-0238">DNA-binding</keyword>
<keyword evidence="6" id="KW-0814">Transposable element</keyword>
<dbReference type="PANTHER" id="PTHR33217:SF8">
    <property type="entry name" value="MUTATOR FAMILY TRANSPOSASE"/>
    <property type="match status" value="1"/>
</dbReference>
<accession>A0A430APM7</accession>
<name>A0A430APM7_9ENTE</name>
<dbReference type="AlphaFoldDB" id="A0A430APM7"/>
<evidence type="ECO:0000313" key="7">
    <source>
        <dbReference type="EMBL" id="RSU10016.1"/>
    </source>
</evidence>
<comment type="caution">
    <text evidence="7">The sequence shown here is derived from an EMBL/GenBank/DDBJ whole genome shotgun (WGS) entry which is preliminary data.</text>
</comment>
<evidence type="ECO:0000313" key="8">
    <source>
        <dbReference type="Proteomes" id="UP000287605"/>
    </source>
</evidence>
<organism evidence="7 8">
    <name type="scientific">Vagococcus elongatus</name>
    <dbReference type="NCBI Taxonomy" id="180344"/>
    <lineage>
        <taxon>Bacteria</taxon>
        <taxon>Bacillati</taxon>
        <taxon>Bacillota</taxon>
        <taxon>Bacilli</taxon>
        <taxon>Lactobacillales</taxon>
        <taxon>Enterococcaceae</taxon>
        <taxon>Vagococcus</taxon>
    </lineage>
</organism>
<keyword evidence="5 6" id="KW-0233">DNA recombination</keyword>
<evidence type="ECO:0000256" key="3">
    <source>
        <dbReference type="ARBA" id="ARBA00022578"/>
    </source>
</evidence>
<dbReference type="InterPro" id="IPR001207">
    <property type="entry name" value="Transposase_mutator"/>
</dbReference>
<evidence type="ECO:0000256" key="6">
    <source>
        <dbReference type="RuleBase" id="RU365089"/>
    </source>
</evidence>
<keyword evidence="8" id="KW-1185">Reference proteome</keyword>
<evidence type="ECO:0000256" key="4">
    <source>
        <dbReference type="ARBA" id="ARBA00023125"/>
    </source>
</evidence>
<sequence>MSEIADLIEKMYGHHYTPQTIYNMSKIIYEDVSAFKDRKLDSRYSVIFMDATHISLKRQTVSKEAVYIVIGIRLDGTKEVLGFTIAPTESAFVWKESLQDLKDRGKEIVNTRKSLENQLINVLV</sequence>
<dbReference type="Pfam" id="PF00872">
    <property type="entry name" value="Transposase_mut"/>
    <property type="match status" value="1"/>
</dbReference>
<protein>
    <recommendedName>
        <fullName evidence="6">Mutator family transposase</fullName>
    </recommendedName>
</protein>
<gene>
    <name evidence="7" type="ORF">CBF29_10610</name>
</gene>
<dbReference type="GO" id="GO:0004803">
    <property type="term" value="F:transposase activity"/>
    <property type="evidence" value="ECO:0007669"/>
    <property type="project" value="UniProtKB-UniRule"/>
</dbReference>
<dbReference type="GO" id="GO:0003677">
    <property type="term" value="F:DNA binding"/>
    <property type="evidence" value="ECO:0007669"/>
    <property type="project" value="UniProtKB-UniRule"/>
</dbReference>
<evidence type="ECO:0000256" key="5">
    <source>
        <dbReference type="ARBA" id="ARBA00023172"/>
    </source>
</evidence>
<comment type="similarity">
    <text evidence="2 6">Belongs to the transposase mutator family.</text>
</comment>